<sequence>MPRLLIATNNPGKLAEYERLLAGCGWELVTTKQIGLTLPDDESGETYEANAKIK</sequence>
<organism evidence="1">
    <name type="scientific">marine sediment metagenome</name>
    <dbReference type="NCBI Taxonomy" id="412755"/>
    <lineage>
        <taxon>unclassified sequences</taxon>
        <taxon>metagenomes</taxon>
        <taxon>ecological metagenomes</taxon>
    </lineage>
</organism>
<dbReference type="Pfam" id="PF01725">
    <property type="entry name" value="Ham1p_like"/>
    <property type="match status" value="1"/>
</dbReference>
<name>A0A0F9D7C7_9ZZZZ</name>
<dbReference type="SUPFAM" id="SSF52972">
    <property type="entry name" value="ITPase-like"/>
    <property type="match status" value="1"/>
</dbReference>
<comment type="caution">
    <text evidence="1">The sequence shown here is derived from an EMBL/GenBank/DDBJ whole genome shotgun (WGS) entry which is preliminary data.</text>
</comment>
<protein>
    <recommendedName>
        <fullName evidence="2">Non-canonical purine NTP pyrophosphatase</fullName>
    </recommendedName>
</protein>
<evidence type="ECO:0000313" key="1">
    <source>
        <dbReference type="EMBL" id="KKL57479.1"/>
    </source>
</evidence>
<evidence type="ECO:0008006" key="2">
    <source>
        <dbReference type="Google" id="ProtNLM"/>
    </source>
</evidence>
<dbReference type="InterPro" id="IPR002637">
    <property type="entry name" value="RdgB/HAM1"/>
</dbReference>
<dbReference type="Gene3D" id="3.90.950.10">
    <property type="match status" value="1"/>
</dbReference>
<accession>A0A0F9D7C7</accession>
<proteinExistence type="predicted"/>
<dbReference type="EMBL" id="LAZR01030153">
    <property type="protein sequence ID" value="KKL57479.1"/>
    <property type="molecule type" value="Genomic_DNA"/>
</dbReference>
<gene>
    <name evidence="1" type="ORF">LCGC14_2235020</name>
</gene>
<dbReference type="GO" id="GO:0047429">
    <property type="term" value="F:nucleoside triphosphate diphosphatase activity"/>
    <property type="evidence" value="ECO:0007669"/>
    <property type="project" value="InterPro"/>
</dbReference>
<dbReference type="AlphaFoldDB" id="A0A0F9D7C7"/>
<feature type="non-terminal residue" evidence="1">
    <location>
        <position position="54"/>
    </location>
</feature>
<dbReference type="InterPro" id="IPR029001">
    <property type="entry name" value="ITPase-like_fam"/>
</dbReference>
<reference evidence="1" key="1">
    <citation type="journal article" date="2015" name="Nature">
        <title>Complex archaea that bridge the gap between prokaryotes and eukaryotes.</title>
        <authorList>
            <person name="Spang A."/>
            <person name="Saw J.H."/>
            <person name="Jorgensen S.L."/>
            <person name="Zaremba-Niedzwiedzka K."/>
            <person name="Martijn J."/>
            <person name="Lind A.E."/>
            <person name="van Eijk R."/>
            <person name="Schleper C."/>
            <person name="Guy L."/>
            <person name="Ettema T.J."/>
        </authorList>
    </citation>
    <scope>NUCLEOTIDE SEQUENCE</scope>
</reference>
<dbReference type="GO" id="GO:0009143">
    <property type="term" value="P:nucleoside triphosphate catabolic process"/>
    <property type="evidence" value="ECO:0007669"/>
    <property type="project" value="InterPro"/>
</dbReference>